<keyword evidence="8" id="KW-1185">Reference proteome</keyword>
<dbReference type="RefSeq" id="WP_194536614.1">
    <property type="nucleotide sequence ID" value="NZ_JACEFB010000001.1"/>
</dbReference>
<evidence type="ECO:0000313" key="7">
    <source>
        <dbReference type="EMBL" id="MBA2225233.1"/>
    </source>
</evidence>
<keyword evidence="2 5" id="KW-0028">Amino-acid biosynthesis</keyword>
<dbReference type="InterPro" id="IPR006062">
    <property type="entry name" value="His_biosynth"/>
</dbReference>
<evidence type="ECO:0000313" key="8">
    <source>
        <dbReference type="Proteomes" id="UP000542342"/>
    </source>
</evidence>
<keyword evidence="3 5" id="KW-0368">Histidine biosynthesis</keyword>
<dbReference type="AlphaFoldDB" id="A0A7V9AAP4"/>
<dbReference type="GO" id="GO:0006508">
    <property type="term" value="P:proteolysis"/>
    <property type="evidence" value="ECO:0007669"/>
    <property type="project" value="InterPro"/>
</dbReference>
<dbReference type="InterPro" id="IPR001995">
    <property type="entry name" value="Peptidase_A2_cat"/>
</dbReference>
<dbReference type="InterPro" id="IPR013785">
    <property type="entry name" value="Aldolase_TIM"/>
</dbReference>
<dbReference type="GO" id="GO:0004190">
    <property type="term" value="F:aspartic-type endopeptidase activity"/>
    <property type="evidence" value="ECO:0007669"/>
    <property type="project" value="InterPro"/>
</dbReference>
<organism evidence="7 8">
    <name type="scientific">Thermogemmata fonticola</name>
    <dbReference type="NCBI Taxonomy" id="2755323"/>
    <lineage>
        <taxon>Bacteria</taxon>
        <taxon>Pseudomonadati</taxon>
        <taxon>Planctomycetota</taxon>
        <taxon>Planctomycetia</taxon>
        <taxon>Gemmatales</taxon>
        <taxon>Gemmataceae</taxon>
        <taxon>Thermogemmata</taxon>
    </lineage>
</organism>
<protein>
    <recommendedName>
        <fullName evidence="6">Peptidase A2 domain-containing protein</fullName>
    </recommendedName>
</protein>
<dbReference type="Proteomes" id="UP000542342">
    <property type="component" value="Unassembled WGS sequence"/>
</dbReference>
<gene>
    <name evidence="7" type="ORF">H0921_03550</name>
</gene>
<reference evidence="7 8" key="1">
    <citation type="submission" date="2020-07" db="EMBL/GenBank/DDBJ databases">
        <title>Thermogemmata thermophila gen. nov., sp. nov., a novel moderate thermophilic planctomycete from a Kamchatka hot spring.</title>
        <authorList>
            <person name="Elcheninov A.G."/>
            <person name="Podosokorskaya O.A."/>
            <person name="Kovaleva O.L."/>
            <person name="Novikov A."/>
            <person name="Bonch-Osmolovskaya E.A."/>
            <person name="Toshchakov S.V."/>
            <person name="Kublanov I.V."/>
        </authorList>
    </citation>
    <scope>NUCLEOTIDE SEQUENCE [LARGE SCALE GENOMIC DNA]</scope>
    <source>
        <strain evidence="7 8">2918</strain>
    </source>
</reference>
<dbReference type="PROSITE" id="PS50175">
    <property type="entry name" value="ASP_PROT_RETROV"/>
    <property type="match status" value="1"/>
</dbReference>
<accession>A0A7V9AAP4</accession>
<evidence type="ECO:0000256" key="2">
    <source>
        <dbReference type="ARBA" id="ARBA00022605"/>
    </source>
</evidence>
<dbReference type="GO" id="GO:0000105">
    <property type="term" value="P:L-histidine biosynthetic process"/>
    <property type="evidence" value="ECO:0007669"/>
    <property type="project" value="UniProtKB-KW"/>
</dbReference>
<comment type="pathway">
    <text evidence="4">Amino-acid biosynthesis.</text>
</comment>
<dbReference type="InterPro" id="IPR011060">
    <property type="entry name" value="RibuloseP-bd_barrel"/>
</dbReference>
<dbReference type="EMBL" id="JACEFB010000001">
    <property type="protein sequence ID" value="MBA2225233.1"/>
    <property type="molecule type" value="Genomic_DNA"/>
</dbReference>
<feature type="domain" description="Peptidase A2" evidence="6">
    <location>
        <begin position="215"/>
        <end position="248"/>
    </location>
</feature>
<sequence length="248" mass="26997">MIAPGRLIPVMDIRRGEVVHARAGDRQSYRTLRSPLIGQTLRHTALQLLQTAGSTRLYVADLDALLGEAPSEAVTQLLHELPECEILLDRGRQLSRELPPNVRPVLPLEAGWSAEEHAMLLPRWQARRPLFSLDLRQGRLADGYQRWDVSGPEAVLALVDRVRAVGYPGLVVIDVARVGTESGVEGICALVRSIRQRWPEVEIVAGGGVRNPRDGQGLIAAGADAILVATALHRGRWNGSDTAITGFG</sequence>
<dbReference type="SUPFAM" id="SSF51366">
    <property type="entry name" value="Ribulose-phoshate binding barrel"/>
    <property type="match status" value="1"/>
</dbReference>
<evidence type="ECO:0000259" key="6">
    <source>
        <dbReference type="PROSITE" id="PS50175"/>
    </source>
</evidence>
<comment type="caution">
    <text evidence="7">The sequence shown here is derived from an EMBL/GenBank/DDBJ whole genome shotgun (WGS) entry which is preliminary data.</text>
</comment>
<dbReference type="Pfam" id="PF00977">
    <property type="entry name" value="His_biosynth"/>
    <property type="match status" value="1"/>
</dbReference>
<dbReference type="Gene3D" id="3.20.20.70">
    <property type="entry name" value="Aldolase class I"/>
    <property type="match status" value="2"/>
</dbReference>
<evidence type="ECO:0000256" key="3">
    <source>
        <dbReference type="ARBA" id="ARBA00023102"/>
    </source>
</evidence>
<name>A0A7V9AAP4_9BACT</name>
<evidence type="ECO:0000256" key="1">
    <source>
        <dbReference type="ARBA" id="ARBA00009667"/>
    </source>
</evidence>
<proteinExistence type="inferred from homology"/>
<evidence type="ECO:0000256" key="4">
    <source>
        <dbReference type="ARBA" id="ARBA00029440"/>
    </source>
</evidence>
<comment type="similarity">
    <text evidence="1 5">Belongs to the HisA/HisF family.</text>
</comment>
<evidence type="ECO:0000256" key="5">
    <source>
        <dbReference type="RuleBase" id="RU003657"/>
    </source>
</evidence>